<evidence type="ECO:0000256" key="6">
    <source>
        <dbReference type="ARBA" id="ARBA00022842"/>
    </source>
</evidence>
<evidence type="ECO:0000256" key="2">
    <source>
        <dbReference type="ARBA" id="ARBA00001946"/>
    </source>
</evidence>
<dbReference type="PROSITE" id="PS00629">
    <property type="entry name" value="IMP_1"/>
    <property type="match status" value="1"/>
</dbReference>
<dbReference type="PROSITE" id="PS00630">
    <property type="entry name" value="IMP_2"/>
    <property type="match status" value="1"/>
</dbReference>
<organism evidence="8 9">
    <name type="scientific">Candidatus Haliotispira prima</name>
    <dbReference type="NCBI Taxonomy" id="3034016"/>
    <lineage>
        <taxon>Bacteria</taxon>
        <taxon>Pseudomonadati</taxon>
        <taxon>Spirochaetota</taxon>
        <taxon>Spirochaetia</taxon>
        <taxon>Spirochaetales</taxon>
        <taxon>Spirochaetaceae</taxon>
        <taxon>Candidatus Haliotispira</taxon>
    </lineage>
</organism>
<gene>
    <name evidence="8" type="ORF">P0082_04225</name>
</gene>
<dbReference type="GO" id="GO:0016787">
    <property type="term" value="F:hydrolase activity"/>
    <property type="evidence" value="ECO:0007669"/>
    <property type="project" value="UniProtKB-KW"/>
</dbReference>
<evidence type="ECO:0000256" key="1">
    <source>
        <dbReference type="ARBA" id="ARBA00001033"/>
    </source>
</evidence>
<name>A0ABY8MLL6_9SPIO</name>
<dbReference type="CDD" id="cd01639">
    <property type="entry name" value="IMPase"/>
    <property type="match status" value="1"/>
</dbReference>
<evidence type="ECO:0000256" key="5">
    <source>
        <dbReference type="ARBA" id="ARBA00022801"/>
    </source>
</evidence>
<dbReference type="RefSeq" id="WP_326928279.1">
    <property type="nucleotide sequence ID" value="NZ_CP123443.1"/>
</dbReference>
<evidence type="ECO:0000256" key="3">
    <source>
        <dbReference type="ARBA" id="ARBA00009759"/>
    </source>
</evidence>
<dbReference type="InterPro" id="IPR000760">
    <property type="entry name" value="Inositol_monophosphatase-like"/>
</dbReference>
<dbReference type="InterPro" id="IPR020550">
    <property type="entry name" value="Inositol_monophosphatase_CS"/>
</dbReference>
<dbReference type="EMBL" id="CP123443">
    <property type="protein sequence ID" value="WGK70073.1"/>
    <property type="molecule type" value="Genomic_DNA"/>
</dbReference>
<evidence type="ECO:0000256" key="7">
    <source>
        <dbReference type="RuleBase" id="RU364068"/>
    </source>
</evidence>
<dbReference type="PANTHER" id="PTHR20854">
    <property type="entry name" value="INOSITOL MONOPHOSPHATASE"/>
    <property type="match status" value="1"/>
</dbReference>
<comment type="cofactor">
    <cofactor evidence="2 7">
        <name>Mg(2+)</name>
        <dbReference type="ChEBI" id="CHEBI:18420"/>
    </cofactor>
</comment>
<sequence>MEYRNFLERLIISAGILSLQFRKDLGNLDVSSKNGTVRDLVSEADESIESFIRRQIEQHFPEHKVIGEELGASRPGPKDFCWVVDPIDGTVNFVKGFVYYSVSIALQQNGQTLCGAVYGPAMGQLYIAERGAGAFGYRVQLPETVLQADSLDLQNLSDDYSLEGKQRLKVRPLEQLSEAVLVTGFACVRAGIQPNNYLYLGYVLPRVSDVRRLGSAALDISAVAAGVFDGFWEIGLSLYDLAAACLILEEAGGHYSDLYGNMEDYPCSVLAAGPGLHGRLVDLLAEVDKPYNGFRSLLQQAKNAE</sequence>
<comment type="similarity">
    <text evidence="3 7">Belongs to the inositol monophosphatase superfamily.</text>
</comment>
<evidence type="ECO:0000313" key="8">
    <source>
        <dbReference type="EMBL" id="WGK70073.1"/>
    </source>
</evidence>
<dbReference type="PANTHER" id="PTHR20854:SF4">
    <property type="entry name" value="INOSITOL-1-MONOPHOSPHATASE-RELATED"/>
    <property type="match status" value="1"/>
</dbReference>
<dbReference type="InterPro" id="IPR020583">
    <property type="entry name" value="Inositol_monoP_metal-BS"/>
</dbReference>
<accession>A0ABY8MLL6</accession>
<reference evidence="8 9" key="1">
    <citation type="submission" date="2023-04" db="EMBL/GenBank/DDBJ databases">
        <title>Spirochaete genome identified in red abalone sample constitutes a novel genus.</title>
        <authorList>
            <person name="Sharma S.P."/>
            <person name="Purcell C.M."/>
            <person name="Hyde J.R."/>
            <person name="Severin A.J."/>
        </authorList>
    </citation>
    <scope>NUCLEOTIDE SEQUENCE [LARGE SCALE GENOMIC DNA]</scope>
    <source>
        <strain evidence="8 9">SP-2023</strain>
    </source>
</reference>
<keyword evidence="4 7" id="KW-0479">Metal-binding</keyword>
<keyword evidence="9" id="KW-1185">Reference proteome</keyword>
<dbReference type="PRINTS" id="PR00377">
    <property type="entry name" value="IMPHPHTASES"/>
</dbReference>
<evidence type="ECO:0000313" key="9">
    <source>
        <dbReference type="Proteomes" id="UP001228690"/>
    </source>
</evidence>
<dbReference type="Proteomes" id="UP001228690">
    <property type="component" value="Chromosome"/>
</dbReference>
<evidence type="ECO:0000256" key="4">
    <source>
        <dbReference type="ARBA" id="ARBA00022723"/>
    </source>
</evidence>
<dbReference type="Gene3D" id="3.40.190.80">
    <property type="match status" value="1"/>
</dbReference>
<comment type="catalytic activity">
    <reaction evidence="1 7">
        <text>a myo-inositol phosphate + H2O = myo-inositol + phosphate</text>
        <dbReference type="Rhea" id="RHEA:24056"/>
        <dbReference type="ChEBI" id="CHEBI:15377"/>
        <dbReference type="ChEBI" id="CHEBI:17268"/>
        <dbReference type="ChEBI" id="CHEBI:43474"/>
        <dbReference type="ChEBI" id="CHEBI:84139"/>
        <dbReference type="EC" id="3.1.3.25"/>
    </reaction>
</comment>
<proteinExistence type="inferred from homology"/>
<dbReference type="Pfam" id="PF00459">
    <property type="entry name" value="Inositol_P"/>
    <property type="match status" value="1"/>
</dbReference>
<keyword evidence="5 7" id="KW-0378">Hydrolase</keyword>
<protein>
    <recommendedName>
        <fullName evidence="7">Inositol-1-monophosphatase</fullName>
        <ecNumber evidence="7">3.1.3.25</ecNumber>
    </recommendedName>
</protein>
<dbReference type="SUPFAM" id="SSF56655">
    <property type="entry name" value="Carbohydrate phosphatase"/>
    <property type="match status" value="1"/>
</dbReference>
<dbReference type="InterPro" id="IPR033942">
    <property type="entry name" value="IMPase"/>
</dbReference>
<dbReference type="Gene3D" id="3.30.540.10">
    <property type="entry name" value="Fructose-1,6-Bisphosphatase, subunit A, domain 1"/>
    <property type="match status" value="1"/>
</dbReference>
<keyword evidence="6 7" id="KW-0460">Magnesium</keyword>
<dbReference type="EC" id="3.1.3.25" evidence="7"/>